<organism evidence="1 2">
    <name type="scientific">Pseudanabaena catenata USMAC16</name>
    <dbReference type="NCBI Taxonomy" id="1855837"/>
    <lineage>
        <taxon>Bacteria</taxon>
        <taxon>Bacillati</taxon>
        <taxon>Cyanobacteriota</taxon>
        <taxon>Cyanophyceae</taxon>
        <taxon>Pseudanabaenales</taxon>
        <taxon>Pseudanabaenaceae</taxon>
        <taxon>Pseudanabaena</taxon>
    </lineage>
</organism>
<sequence>MKGKNSWEKICKEIQERSLNQTLLEIESAEKLRKQIFKCLNDASNEKILSTNLSELHQLLKISNGKQGYYEITGGGKDSKRNFKRNPDIPHFKLNNGRWFDFAITIDETIRPAQIIGFDFEIRFPKREGEIVASFLRIDLNLPDHRNDERDLRFHLHPNNGDIMIHSPPMSPLEILHMFLYGMNIREKPRTY</sequence>
<comment type="caution">
    <text evidence="1">The sequence shown here is derived from an EMBL/GenBank/DDBJ whole genome shotgun (WGS) entry which is preliminary data.</text>
</comment>
<dbReference type="AlphaFoldDB" id="A0A9X4M588"/>
<evidence type="ECO:0000313" key="1">
    <source>
        <dbReference type="EMBL" id="MDG3493114.1"/>
    </source>
</evidence>
<keyword evidence="2" id="KW-1185">Reference proteome</keyword>
<gene>
    <name evidence="1" type="ORF">FEV09_00925</name>
</gene>
<protein>
    <submittedName>
        <fullName evidence="1">Uncharacterized protein</fullName>
    </submittedName>
</protein>
<accession>A0A9X4M588</accession>
<reference evidence="1" key="1">
    <citation type="submission" date="2019-05" db="EMBL/GenBank/DDBJ databases">
        <title>Whole genome sequencing of Pseudanabaena catenata USMAC16.</title>
        <authorList>
            <person name="Khan Z."/>
            <person name="Omar W.M."/>
            <person name="Convey P."/>
            <person name="Merican F."/>
            <person name="Najimudin N."/>
        </authorList>
    </citation>
    <scope>NUCLEOTIDE SEQUENCE</scope>
    <source>
        <strain evidence="1">USMAC16</strain>
    </source>
</reference>
<name>A0A9X4M588_9CYAN</name>
<proteinExistence type="predicted"/>
<dbReference type="Proteomes" id="UP001152872">
    <property type="component" value="Unassembled WGS sequence"/>
</dbReference>
<dbReference type="EMBL" id="VBTY01000004">
    <property type="protein sequence ID" value="MDG3493114.1"/>
    <property type="molecule type" value="Genomic_DNA"/>
</dbReference>
<evidence type="ECO:0000313" key="2">
    <source>
        <dbReference type="Proteomes" id="UP001152872"/>
    </source>
</evidence>